<dbReference type="AlphaFoldDB" id="A0A2R2Z370"/>
<evidence type="ECO:0000256" key="8">
    <source>
        <dbReference type="ARBA" id="ARBA00022692"/>
    </source>
</evidence>
<evidence type="ECO:0000256" key="3">
    <source>
        <dbReference type="ARBA" id="ARBA00007012"/>
    </source>
</evidence>
<keyword evidence="16 19" id="KW-0472">Membrane</keyword>
<dbReference type="PANTHER" id="PTHR46552">
    <property type="entry name" value="NADH-UBIQUINONE OXIDOREDUCTASE CHAIN 2"/>
    <property type="match status" value="1"/>
</dbReference>
<evidence type="ECO:0000256" key="18">
    <source>
        <dbReference type="ARBA" id="ARBA00049551"/>
    </source>
</evidence>
<comment type="similarity">
    <text evidence="3">Belongs to the complex I subunit 2 family.</text>
</comment>
<name>A0A2R2Z370_9HYME</name>
<evidence type="ECO:0000256" key="2">
    <source>
        <dbReference type="ARBA" id="ARBA00004448"/>
    </source>
</evidence>
<dbReference type="EC" id="7.1.1.2" evidence="4"/>
<feature type="transmembrane region" description="Helical" evidence="19">
    <location>
        <begin position="103"/>
        <end position="124"/>
    </location>
</feature>
<evidence type="ECO:0000256" key="13">
    <source>
        <dbReference type="ARBA" id="ARBA00023027"/>
    </source>
</evidence>
<evidence type="ECO:0000256" key="14">
    <source>
        <dbReference type="ARBA" id="ARBA00023075"/>
    </source>
</evidence>
<dbReference type="Pfam" id="PF00361">
    <property type="entry name" value="Proton_antipo_M"/>
    <property type="match status" value="1"/>
</dbReference>
<dbReference type="GO" id="GO:0008137">
    <property type="term" value="F:NADH dehydrogenase (ubiquinone) activity"/>
    <property type="evidence" value="ECO:0007669"/>
    <property type="project" value="UniProtKB-EC"/>
</dbReference>
<geneLocation type="mitochondrion" evidence="21"/>
<keyword evidence="7" id="KW-0679">Respiratory chain</keyword>
<evidence type="ECO:0000256" key="11">
    <source>
        <dbReference type="ARBA" id="ARBA00022982"/>
    </source>
</evidence>
<evidence type="ECO:0000256" key="16">
    <source>
        <dbReference type="ARBA" id="ARBA00023136"/>
    </source>
</evidence>
<keyword evidence="8 19" id="KW-0812">Transmembrane</keyword>
<dbReference type="GO" id="GO:0005743">
    <property type="term" value="C:mitochondrial inner membrane"/>
    <property type="evidence" value="ECO:0007669"/>
    <property type="project" value="UniProtKB-SubCell"/>
</dbReference>
<evidence type="ECO:0000256" key="4">
    <source>
        <dbReference type="ARBA" id="ARBA00012944"/>
    </source>
</evidence>
<keyword evidence="11" id="KW-0249">Electron transport</keyword>
<sequence length="347" mass="42309">MNYMYYMFNFKLLIKLTTQLNLMIKILFIILSTSIFFLENIFMKWMILEFFSLIFIGFLNFNNPNKIPSLIYFFISSISSLLIFMNIIYSMNYMIIQFNSNNLMLMFSLFLKLGIFPFNLWMIYTFPFLSWNEIFFFSTFAKIIPINLISFSINFNFYLLMFLTMNSIISSIFILEELNLKKILIFSSMNHSSYLIFISFFNSQTFIFYFIIYLLNTFLLIYLFEKMNFKNKIFSLNLNSMKNFNYLFIMIIFSYSMLPPFSSFMAKWFFFNENILIQKSIFFLIILAISSVIMTWSYLNIMNYQFTLSKITKKSWLKFPKFYFKNNFNLILTFYLIFFFNFYLFIF</sequence>
<keyword evidence="14" id="KW-0830">Ubiquinone</keyword>
<evidence type="ECO:0000256" key="15">
    <source>
        <dbReference type="ARBA" id="ARBA00023128"/>
    </source>
</evidence>
<accession>A0A2R2Z370</accession>
<dbReference type="PANTHER" id="PTHR46552:SF1">
    <property type="entry name" value="NADH-UBIQUINONE OXIDOREDUCTASE CHAIN 2"/>
    <property type="match status" value="1"/>
</dbReference>
<evidence type="ECO:0000259" key="20">
    <source>
        <dbReference type="Pfam" id="PF00361"/>
    </source>
</evidence>
<keyword evidence="12 19" id="KW-1133">Transmembrane helix</keyword>
<evidence type="ECO:0000256" key="17">
    <source>
        <dbReference type="ARBA" id="ARBA00031028"/>
    </source>
</evidence>
<proteinExistence type="inferred from homology"/>
<dbReference type="EMBL" id="KX494106">
    <property type="protein sequence ID" value="ARX96627.1"/>
    <property type="molecule type" value="Genomic_DNA"/>
</dbReference>
<feature type="transmembrane region" description="Helical" evidence="19">
    <location>
        <begin position="281"/>
        <end position="301"/>
    </location>
</feature>
<feature type="transmembrane region" description="Helical" evidence="19">
    <location>
        <begin position="206"/>
        <end position="224"/>
    </location>
</feature>
<evidence type="ECO:0000256" key="19">
    <source>
        <dbReference type="SAM" id="Phobius"/>
    </source>
</evidence>
<keyword evidence="15 21" id="KW-0496">Mitochondrion</keyword>
<keyword evidence="9" id="KW-0999">Mitochondrion inner membrane</keyword>
<feature type="domain" description="NADH:quinone oxidoreductase/Mrp antiporter transmembrane" evidence="20">
    <location>
        <begin position="41"/>
        <end position="293"/>
    </location>
</feature>
<organism evidence="21">
    <name type="scientific">Osmia excavata</name>
    <dbReference type="NCBI Taxonomy" id="124290"/>
    <lineage>
        <taxon>Eukaryota</taxon>
        <taxon>Metazoa</taxon>
        <taxon>Ecdysozoa</taxon>
        <taxon>Arthropoda</taxon>
        <taxon>Hexapoda</taxon>
        <taxon>Insecta</taxon>
        <taxon>Pterygota</taxon>
        <taxon>Neoptera</taxon>
        <taxon>Endopterygota</taxon>
        <taxon>Hymenoptera</taxon>
        <taxon>Apocrita</taxon>
        <taxon>Aculeata</taxon>
        <taxon>Apoidea</taxon>
        <taxon>Anthophila</taxon>
        <taxon>Megachilidae</taxon>
        <taxon>Megachilinae</taxon>
        <taxon>Osmia</taxon>
    </lineage>
</organism>
<evidence type="ECO:0000256" key="1">
    <source>
        <dbReference type="ARBA" id="ARBA00003257"/>
    </source>
</evidence>
<evidence type="ECO:0000256" key="10">
    <source>
        <dbReference type="ARBA" id="ARBA00022967"/>
    </source>
</evidence>
<gene>
    <name evidence="21" type="primary">nad2</name>
</gene>
<comment type="function">
    <text evidence="1">Core subunit of the mitochondrial membrane respiratory chain NADH dehydrogenase (Complex I) that is believed to belong to the minimal assembly required for catalysis. Complex I functions in the transfer of electrons from NADH to the respiratory chain. The immediate electron acceptor for the enzyme is believed to be ubiquinone.</text>
</comment>
<comment type="subcellular location">
    <subcellularLocation>
        <location evidence="2">Mitochondrion inner membrane</location>
        <topology evidence="2">Multi-pass membrane protein</topology>
    </subcellularLocation>
</comment>
<dbReference type="GO" id="GO:0006120">
    <property type="term" value="P:mitochondrial electron transport, NADH to ubiquinone"/>
    <property type="evidence" value="ECO:0007669"/>
    <property type="project" value="TreeGrafter"/>
</dbReference>
<feature type="transmembrane region" description="Helical" evidence="19">
    <location>
        <begin position="322"/>
        <end position="346"/>
    </location>
</feature>
<keyword evidence="13" id="KW-0520">NAD</keyword>
<protein>
    <recommendedName>
        <fullName evidence="5">NADH-ubiquinone oxidoreductase chain 2</fullName>
        <ecNumber evidence="4">7.1.1.2</ecNumber>
    </recommendedName>
    <alternativeName>
        <fullName evidence="17">NADH dehydrogenase subunit 2</fullName>
    </alternativeName>
</protein>
<feature type="transmembrane region" description="Helical" evidence="19">
    <location>
        <begin position="244"/>
        <end position="261"/>
    </location>
</feature>
<keyword evidence="10" id="KW-1278">Translocase</keyword>
<reference evidence="21" key="1">
    <citation type="journal article" date="2018" name="Mol. Phylogenet. Evol.">
        <title>Gene arrangement and sequence of mitochondrial genomes yield insights into the phylogeny and evolution of bees and sphecid wasps (Hymenoptera: Apoidea).</title>
        <authorList>
            <person name="Zheng B.Y."/>
            <person name="Cao L.J."/>
            <person name="Tang P."/>
            <person name="van Achterberg K."/>
            <person name="Hoffmann A.A."/>
            <person name="Chen H.Y."/>
            <person name="Chen X.X."/>
            <person name="Wei S.J."/>
        </authorList>
    </citation>
    <scope>NUCLEOTIDE SEQUENCE</scope>
</reference>
<evidence type="ECO:0000256" key="9">
    <source>
        <dbReference type="ARBA" id="ARBA00022792"/>
    </source>
</evidence>
<evidence type="ECO:0000313" key="21">
    <source>
        <dbReference type="EMBL" id="ARX96627.1"/>
    </source>
</evidence>
<evidence type="ECO:0000256" key="5">
    <source>
        <dbReference type="ARBA" id="ARBA00021008"/>
    </source>
</evidence>
<evidence type="ECO:0000256" key="12">
    <source>
        <dbReference type="ARBA" id="ARBA00022989"/>
    </source>
</evidence>
<feature type="transmembrane region" description="Helical" evidence="19">
    <location>
        <begin position="20"/>
        <end position="38"/>
    </location>
</feature>
<evidence type="ECO:0000256" key="7">
    <source>
        <dbReference type="ARBA" id="ARBA00022660"/>
    </source>
</evidence>
<comment type="catalytic activity">
    <reaction evidence="18">
        <text>a ubiquinone + NADH + 5 H(+)(in) = a ubiquinol + NAD(+) + 4 H(+)(out)</text>
        <dbReference type="Rhea" id="RHEA:29091"/>
        <dbReference type="Rhea" id="RHEA-COMP:9565"/>
        <dbReference type="Rhea" id="RHEA-COMP:9566"/>
        <dbReference type="ChEBI" id="CHEBI:15378"/>
        <dbReference type="ChEBI" id="CHEBI:16389"/>
        <dbReference type="ChEBI" id="CHEBI:17976"/>
        <dbReference type="ChEBI" id="CHEBI:57540"/>
        <dbReference type="ChEBI" id="CHEBI:57945"/>
        <dbReference type="EC" id="7.1.1.2"/>
    </reaction>
</comment>
<dbReference type="InterPro" id="IPR050175">
    <property type="entry name" value="Complex_I_Subunit_2"/>
</dbReference>
<dbReference type="InterPro" id="IPR001750">
    <property type="entry name" value="ND/Mrp_TM"/>
</dbReference>
<feature type="transmembrane region" description="Helical" evidence="19">
    <location>
        <begin position="69"/>
        <end position="91"/>
    </location>
</feature>
<keyword evidence="6" id="KW-0813">Transport</keyword>
<evidence type="ECO:0000256" key="6">
    <source>
        <dbReference type="ARBA" id="ARBA00022448"/>
    </source>
</evidence>